<evidence type="ECO:0000256" key="3">
    <source>
        <dbReference type="PROSITE-ProRule" id="PRU00703"/>
    </source>
</evidence>
<dbReference type="EMBL" id="LODT01000037">
    <property type="protein sequence ID" value="KYQ90236.1"/>
    <property type="molecule type" value="Genomic_DNA"/>
</dbReference>
<dbReference type="OMA" id="IHRVWIV"/>
<evidence type="ECO:0000256" key="2">
    <source>
        <dbReference type="ARBA" id="ARBA00023122"/>
    </source>
</evidence>
<dbReference type="PANTHER" id="PTHR13780">
    <property type="entry name" value="AMP-ACTIVATED PROTEIN KINASE, GAMMA REGULATORY SUBUNIT"/>
    <property type="match status" value="1"/>
</dbReference>
<evidence type="ECO:0000313" key="5">
    <source>
        <dbReference type="EMBL" id="KYQ90236.1"/>
    </source>
</evidence>
<dbReference type="Proteomes" id="UP000076078">
    <property type="component" value="Unassembled WGS sequence"/>
</dbReference>
<feature type="domain" description="CBS" evidence="4">
    <location>
        <begin position="188"/>
        <end position="245"/>
    </location>
</feature>
<keyword evidence="2 3" id="KW-0129">CBS domain</keyword>
<dbReference type="STRING" id="361077.A0A151Z8E0"/>
<dbReference type="Gene3D" id="3.10.580.10">
    <property type="entry name" value="CBS-domain"/>
    <property type="match status" value="2"/>
</dbReference>
<evidence type="ECO:0000256" key="1">
    <source>
        <dbReference type="ARBA" id="ARBA00022737"/>
    </source>
</evidence>
<sequence>MEQDYFRILSQTAIADIINRDSQLITIKKSQDVEELLKKLNEYSYTSLPVTESSNSRVIGFVDTNDILTLLIKLFEKIDSSEGSQLTSGGTDDIKLLSIAFLHSSVSNIMDISKKDEFTVVLEEQNLLEVMKLYSRGLHRVALLSVFSDIREIVSQSNVIDFISRNTSLLGRLELMPIQILFDQHVIVTRSQLIETNENLSAITSFRLMNQYRVSACAVVDDHNNITGTLSINDLAGLNENNLDLLLKSTKDFISRDNQLNKNKPSEPIVLSLNNTFKDVIMTLSQKKVHRVWIVDQSKCPISLISLTDVCKIIISPPNY</sequence>
<dbReference type="PROSITE" id="PS51371">
    <property type="entry name" value="CBS"/>
    <property type="match status" value="3"/>
</dbReference>
<keyword evidence="1" id="KW-0677">Repeat</keyword>
<dbReference type="AlphaFoldDB" id="A0A151Z8E0"/>
<dbReference type="InterPro" id="IPR050511">
    <property type="entry name" value="AMPK_gamma/SDS23_families"/>
</dbReference>
<dbReference type="InParanoid" id="A0A151Z8E0"/>
<dbReference type="SUPFAM" id="SSF54631">
    <property type="entry name" value="CBS-domain pair"/>
    <property type="match status" value="2"/>
</dbReference>
<feature type="domain" description="CBS" evidence="4">
    <location>
        <begin position="18"/>
        <end position="80"/>
    </location>
</feature>
<proteinExistence type="predicted"/>
<dbReference type="InterPro" id="IPR046342">
    <property type="entry name" value="CBS_dom_sf"/>
</dbReference>
<dbReference type="SMART" id="SM00116">
    <property type="entry name" value="CBS"/>
    <property type="match status" value="4"/>
</dbReference>
<gene>
    <name evidence="5" type="ORF">DLAC_08838</name>
</gene>
<organism evidence="5 6">
    <name type="scientific">Tieghemostelium lacteum</name>
    <name type="common">Slime mold</name>
    <name type="synonym">Dictyostelium lacteum</name>
    <dbReference type="NCBI Taxonomy" id="361077"/>
    <lineage>
        <taxon>Eukaryota</taxon>
        <taxon>Amoebozoa</taxon>
        <taxon>Evosea</taxon>
        <taxon>Eumycetozoa</taxon>
        <taxon>Dictyostelia</taxon>
        <taxon>Dictyosteliales</taxon>
        <taxon>Raperosteliaceae</taxon>
        <taxon>Tieghemostelium</taxon>
    </lineage>
</organism>
<dbReference type="Pfam" id="PF00571">
    <property type="entry name" value="CBS"/>
    <property type="match status" value="3"/>
</dbReference>
<dbReference type="InterPro" id="IPR000644">
    <property type="entry name" value="CBS_dom"/>
</dbReference>
<dbReference type="PANTHER" id="PTHR13780:SF36">
    <property type="entry name" value="CBS DOMAIN-CONTAINING PROTEIN"/>
    <property type="match status" value="1"/>
</dbReference>
<evidence type="ECO:0000313" key="6">
    <source>
        <dbReference type="Proteomes" id="UP000076078"/>
    </source>
</evidence>
<accession>A0A151Z8E0</accession>
<name>A0A151Z8E0_TIELA</name>
<evidence type="ECO:0000259" key="4">
    <source>
        <dbReference type="PROSITE" id="PS51371"/>
    </source>
</evidence>
<keyword evidence="6" id="KW-1185">Reference proteome</keyword>
<feature type="domain" description="CBS" evidence="4">
    <location>
        <begin position="263"/>
        <end position="320"/>
    </location>
</feature>
<protein>
    <recommendedName>
        <fullName evidence="4">CBS domain-containing protein</fullName>
    </recommendedName>
</protein>
<dbReference type="OrthoDB" id="449052at2759"/>
<comment type="caution">
    <text evidence="5">The sequence shown here is derived from an EMBL/GenBank/DDBJ whole genome shotgun (WGS) entry which is preliminary data.</text>
</comment>
<reference evidence="5 6" key="1">
    <citation type="submission" date="2015-12" db="EMBL/GenBank/DDBJ databases">
        <title>Dictyostelia acquired genes for synthesis and detection of signals that induce cell-type specialization by lateral gene transfer from prokaryotes.</title>
        <authorList>
            <person name="Gloeckner G."/>
            <person name="Schaap P."/>
        </authorList>
    </citation>
    <scope>NUCLEOTIDE SEQUENCE [LARGE SCALE GENOMIC DNA]</scope>
    <source>
        <strain evidence="5 6">TK</strain>
    </source>
</reference>